<dbReference type="EMBL" id="LAZR01038761">
    <property type="protein sequence ID" value="KKL18719.1"/>
    <property type="molecule type" value="Genomic_DNA"/>
</dbReference>
<reference evidence="1" key="1">
    <citation type="journal article" date="2015" name="Nature">
        <title>Complex archaea that bridge the gap between prokaryotes and eukaryotes.</title>
        <authorList>
            <person name="Spang A."/>
            <person name="Saw J.H."/>
            <person name="Jorgensen S.L."/>
            <person name="Zaremba-Niedzwiedzka K."/>
            <person name="Martijn J."/>
            <person name="Lind A.E."/>
            <person name="van Eijk R."/>
            <person name="Schleper C."/>
            <person name="Guy L."/>
            <person name="Ettema T.J."/>
        </authorList>
    </citation>
    <scope>NUCLEOTIDE SEQUENCE</scope>
</reference>
<sequence>MCSLRATSGPLWGYLPFGLTETRFWKCSSRIPRTSSCLTPANWARVEIDLQMRAFWLNMSFGVSAFRIASRE</sequence>
<organism evidence="1">
    <name type="scientific">marine sediment metagenome</name>
    <dbReference type="NCBI Taxonomy" id="412755"/>
    <lineage>
        <taxon>unclassified sequences</taxon>
        <taxon>metagenomes</taxon>
        <taxon>ecological metagenomes</taxon>
    </lineage>
</organism>
<protein>
    <submittedName>
        <fullName evidence="1">Uncharacterized protein</fullName>
    </submittedName>
</protein>
<evidence type="ECO:0000313" key="1">
    <source>
        <dbReference type="EMBL" id="KKL18719.1"/>
    </source>
</evidence>
<gene>
    <name evidence="1" type="ORF">LCGC14_2472660</name>
</gene>
<dbReference type="AlphaFoldDB" id="A0A0F9B9W4"/>
<comment type="caution">
    <text evidence="1">The sequence shown here is derived from an EMBL/GenBank/DDBJ whole genome shotgun (WGS) entry which is preliminary data.</text>
</comment>
<name>A0A0F9B9W4_9ZZZZ</name>
<proteinExistence type="predicted"/>
<feature type="non-terminal residue" evidence="1">
    <location>
        <position position="72"/>
    </location>
</feature>
<accession>A0A0F9B9W4</accession>